<dbReference type="SUPFAM" id="SSF50978">
    <property type="entry name" value="WD40 repeat-like"/>
    <property type="match status" value="1"/>
</dbReference>
<dbReference type="InterPro" id="IPR015943">
    <property type="entry name" value="WD40/YVTN_repeat-like_dom_sf"/>
</dbReference>
<protein>
    <submittedName>
        <fullName evidence="4">Guanine nucleotide-binding subunit beta 1</fullName>
    </submittedName>
</protein>
<dbReference type="AlphaFoldDB" id="A0A6S7HDL6"/>
<dbReference type="Proteomes" id="UP001152795">
    <property type="component" value="Unassembled WGS sequence"/>
</dbReference>
<dbReference type="EMBL" id="CACRXK020004327">
    <property type="protein sequence ID" value="CAB4002349.1"/>
    <property type="molecule type" value="Genomic_DNA"/>
</dbReference>
<dbReference type="SMART" id="SM00320">
    <property type="entry name" value="WD40"/>
    <property type="match status" value="6"/>
</dbReference>
<evidence type="ECO:0000256" key="3">
    <source>
        <dbReference type="PROSITE-ProRule" id="PRU00221"/>
    </source>
</evidence>
<dbReference type="Pfam" id="PF00400">
    <property type="entry name" value="WD40"/>
    <property type="match status" value="2"/>
</dbReference>
<name>A0A6S7HDL6_PARCT</name>
<proteinExistence type="predicted"/>
<sequence>MSRPPPDPVYILRGVGSPVTAVEFCTFGGNEQRLLSGDQKGIVSIWNLSTKRTEFTLDGHDNKAILTIQYLKDDTLLSHGRDGNVHIWNLNRNEIQDTLKVSDIGFCKCEIIYDFQSSGDNCLAVSSEDQSQIDIMCLKTKKIIRKLTPESSKSFGMCMCLKSIETEKKYLVAGYESGDIILWDLQSSNMVSKLCVHKEPVMCVDIDPKSNRGISGSAEEKVTVFKLTAERRLEVEKTVQIKNCGISEVKIRGDCKIFATAGWDHKLRIFSWKSLKPLAILNYHTQSVDAVAFSNCQEQLLAAGSKDGRISLWSLYKDN</sequence>
<keyword evidence="2" id="KW-0677">Repeat</keyword>
<keyword evidence="1 3" id="KW-0853">WD repeat</keyword>
<dbReference type="InterPro" id="IPR036322">
    <property type="entry name" value="WD40_repeat_dom_sf"/>
</dbReference>
<dbReference type="PROSITE" id="PS50294">
    <property type="entry name" value="WD_REPEATS_REGION"/>
    <property type="match status" value="1"/>
</dbReference>
<feature type="repeat" description="WD" evidence="3">
    <location>
        <begin position="281"/>
        <end position="319"/>
    </location>
</feature>
<dbReference type="PROSITE" id="PS50082">
    <property type="entry name" value="WD_REPEATS_2"/>
    <property type="match status" value="1"/>
</dbReference>
<reference evidence="4" key="1">
    <citation type="submission" date="2020-04" db="EMBL/GenBank/DDBJ databases">
        <authorList>
            <person name="Alioto T."/>
            <person name="Alioto T."/>
            <person name="Gomez Garrido J."/>
        </authorList>
    </citation>
    <scope>NUCLEOTIDE SEQUENCE</scope>
    <source>
        <strain evidence="4">A484AB</strain>
    </source>
</reference>
<evidence type="ECO:0000313" key="4">
    <source>
        <dbReference type="EMBL" id="CAB4002349.1"/>
    </source>
</evidence>
<keyword evidence="5" id="KW-1185">Reference proteome</keyword>
<organism evidence="4 5">
    <name type="scientific">Paramuricea clavata</name>
    <name type="common">Red gorgonian</name>
    <name type="synonym">Violescent sea-whip</name>
    <dbReference type="NCBI Taxonomy" id="317549"/>
    <lineage>
        <taxon>Eukaryota</taxon>
        <taxon>Metazoa</taxon>
        <taxon>Cnidaria</taxon>
        <taxon>Anthozoa</taxon>
        <taxon>Octocorallia</taxon>
        <taxon>Malacalcyonacea</taxon>
        <taxon>Plexauridae</taxon>
        <taxon>Paramuricea</taxon>
    </lineage>
</organism>
<evidence type="ECO:0000313" key="5">
    <source>
        <dbReference type="Proteomes" id="UP001152795"/>
    </source>
</evidence>
<gene>
    <name evidence="4" type="ORF">PACLA_8A085641</name>
</gene>
<dbReference type="Gene3D" id="2.130.10.10">
    <property type="entry name" value="YVTN repeat-like/Quinoprotein amine dehydrogenase"/>
    <property type="match status" value="2"/>
</dbReference>
<comment type="caution">
    <text evidence="4">The sequence shown here is derived from an EMBL/GenBank/DDBJ whole genome shotgun (WGS) entry which is preliminary data.</text>
</comment>
<dbReference type="OrthoDB" id="7668193at2759"/>
<evidence type="ECO:0000256" key="1">
    <source>
        <dbReference type="ARBA" id="ARBA00022574"/>
    </source>
</evidence>
<accession>A0A6S7HDL6</accession>
<dbReference type="EMBL" id="CACRXK020004327">
    <property type="protein sequence ID" value="CAB4002350.1"/>
    <property type="molecule type" value="Genomic_DNA"/>
</dbReference>
<evidence type="ECO:0000256" key="2">
    <source>
        <dbReference type="ARBA" id="ARBA00022737"/>
    </source>
</evidence>
<dbReference type="PANTHER" id="PTHR19854">
    <property type="entry name" value="TRANSDUCIN BETA-LIKE 3"/>
    <property type="match status" value="1"/>
</dbReference>
<dbReference type="InterPro" id="IPR001680">
    <property type="entry name" value="WD40_rpt"/>
</dbReference>
<dbReference type="PANTHER" id="PTHR19854:SF1">
    <property type="entry name" value="GUANINE NUCLEOTIDE-BINDING PROTEIN SUBUNIT BETA-LIKE PROTEIN 1"/>
    <property type="match status" value="1"/>
</dbReference>